<evidence type="ECO:0000256" key="1">
    <source>
        <dbReference type="ARBA" id="ARBA00022649"/>
    </source>
</evidence>
<dbReference type="Gene3D" id="3.30.2310.20">
    <property type="entry name" value="RelE-like"/>
    <property type="match status" value="1"/>
</dbReference>
<evidence type="ECO:0000313" key="2">
    <source>
        <dbReference type="EMBL" id="SAI66697.1"/>
    </source>
</evidence>
<dbReference type="AlphaFoldDB" id="A0A157S8G7"/>
<sequence length="106" mass="12563">MAKAQIRVQEAASWRLDDIYRYTHERWGAQQAERYITGLFEAFEGIATHQTVSRTIPATFGIDGYFFRYERHFVYWRRLSNGDIGIVTILHEKMHQIGHLREDFGL</sequence>
<protein>
    <submittedName>
        <fullName evidence="2">Toxin ParE1</fullName>
    </submittedName>
</protein>
<evidence type="ECO:0000313" key="3">
    <source>
        <dbReference type="Proteomes" id="UP000076848"/>
    </source>
</evidence>
<organism evidence="2 3">
    <name type="scientific">Bordetella ansorpii</name>
    <dbReference type="NCBI Taxonomy" id="288768"/>
    <lineage>
        <taxon>Bacteria</taxon>
        <taxon>Pseudomonadati</taxon>
        <taxon>Pseudomonadota</taxon>
        <taxon>Betaproteobacteria</taxon>
        <taxon>Burkholderiales</taxon>
        <taxon>Alcaligenaceae</taxon>
        <taxon>Bordetella</taxon>
    </lineage>
</organism>
<dbReference type="OrthoDB" id="516834at2"/>
<reference evidence="2 3" key="1">
    <citation type="submission" date="2016-04" db="EMBL/GenBank/DDBJ databases">
        <authorList>
            <consortium name="Pathogen Informatics"/>
        </authorList>
    </citation>
    <scope>NUCLEOTIDE SEQUENCE [LARGE SCALE GENOMIC DNA]</scope>
    <source>
        <strain evidence="2 3">H050680373</strain>
    </source>
</reference>
<name>A0A157S8G7_9BORD</name>
<dbReference type="InterPro" id="IPR035093">
    <property type="entry name" value="RelE/ParE_toxin_dom_sf"/>
</dbReference>
<dbReference type="STRING" id="288768.SAMEA3906486_01101"/>
<dbReference type="InterPro" id="IPR007712">
    <property type="entry name" value="RelE/ParE_toxin"/>
</dbReference>
<accession>A0A157S8G7</accession>
<proteinExistence type="predicted"/>
<dbReference type="Pfam" id="PF05016">
    <property type="entry name" value="ParE_toxin"/>
    <property type="match status" value="1"/>
</dbReference>
<dbReference type="RefSeq" id="WP_066124543.1">
    <property type="nucleotide sequence ID" value="NZ_FKIF01000002.1"/>
</dbReference>
<dbReference type="Proteomes" id="UP000076848">
    <property type="component" value="Unassembled WGS sequence"/>
</dbReference>
<keyword evidence="1" id="KW-1277">Toxin-antitoxin system</keyword>
<gene>
    <name evidence="2" type="primary">parE1</name>
    <name evidence="2" type="ORF">SAMEA3906486_01101</name>
</gene>
<dbReference type="EMBL" id="FKIF01000002">
    <property type="protein sequence ID" value="SAI66697.1"/>
    <property type="molecule type" value="Genomic_DNA"/>
</dbReference>
<keyword evidence="3" id="KW-1185">Reference proteome</keyword>